<comment type="caution">
    <text evidence="1">The sequence shown here is derived from an EMBL/GenBank/DDBJ whole genome shotgun (WGS) entry which is preliminary data.</text>
</comment>
<keyword evidence="2" id="KW-1185">Reference proteome</keyword>
<dbReference type="AlphaFoldDB" id="A0A9D4QKM3"/>
<reference evidence="1" key="1">
    <citation type="journal article" date="2020" name="Cell">
        <title>Large-Scale Comparative Analyses of Tick Genomes Elucidate Their Genetic Diversity and Vector Capacities.</title>
        <authorList>
            <consortium name="Tick Genome and Microbiome Consortium (TIGMIC)"/>
            <person name="Jia N."/>
            <person name="Wang J."/>
            <person name="Shi W."/>
            <person name="Du L."/>
            <person name="Sun Y."/>
            <person name="Zhan W."/>
            <person name="Jiang J.F."/>
            <person name="Wang Q."/>
            <person name="Zhang B."/>
            <person name="Ji P."/>
            <person name="Bell-Sakyi L."/>
            <person name="Cui X.M."/>
            <person name="Yuan T.T."/>
            <person name="Jiang B.G."/>
            <person name="Yang W.F."/>
            <person name="Lam T.T."/>
            <person name="Chang Q.C."/>
            <person name="Ding S.J."/>
            <person name="Wang X.J."/>
            <person name="Zhu J.G."/>
            <person name="Ruan X.D."/>
            <person name="Zhao L."/>
            <person name="Wei J.T."/>
            <person name="Ye R.Z."/>
            <person name="Que T.C."/>
            <person name="Du C.H."/>
            <person name="Zhou Y.H."/>
            <person name="Cheng J.X."/>
            <person name="Dai P.F."/>
            <person name="Guo W.B."/>
            <person name="Han X.H."/>
            <person name="Huang E.J."/>
            <person name="Li L.F."/>
            <person name="Wei W."/>
            <person name="Gao Y.C."/>
            <person name="Liu J.Z."/>
            <person name="Shao H.Z."/>
            <person name="Wang X."/>
            <person name="Wang C.C."/>
            <person name="Yang T.C."/>
            <person name="Huo Q.B."/>
            <person name="Li W."/>
            <person name="Chen H.Y."/>
            <person name="Chen S.E."/>
            <person name="Zhou L.G."/>
            <person name="Ni X.B."/>
            <person name="Tian J.H."/>
            <person name="Sheng Y."/>
            <person name="Liu T."/>
            <person name="Pan Y.S."/>
            <person name="Xia L.Y."/>
            <person name="Li J."/>
            <person name="Zhao F."/>
            <person name="Cao W.C."/>
        </authorList>
    </citation>
    <scope>NUCLEOTIDE SEQUENCE</scope>
    <source>
        <strain evidence="1">Rsan-2018</strain>
    </source>
</reference>
<organism evidence="1 2">
    <name type="scientific">Rhipicephalus sanguineus</name>
    <name type="common">Brown dog tick</name>
    <name type="synonym">Ixodes sanguineus</name>
    <dbReference type="NCBI Taxonomy" id="34632"/>
    <lineage>
        <taxon>Eukaryota</taxon>
        <taxon>Metazoa</taxon>
        <taxon>Ecdysozoa</taxon>
        <taxon>Arthropoda</taxon>
        <taxon>Chelicerata</taxon>
        <taxon>Arachnida</taxon>
        <taxon>Acari</taxon>
        <taxon>Parasitiformes</taxon>
        <taxon>Ixodida</taxon>
        <taxon>Ixodoidea</taxon>
        <taxon>Ixodidae</taxon>
        <taxon>Rhipicephalinae</taxon>
        <taxon>Rhipicephalus</taxon>
        <taxon>Rhipicephalus</taxon>
    </lineage>
</organism>
<name>A0A9D4QKM3_RHISA</name>
<dbReference type="VEuPathDB" id="VectorBase:RSAN_048613"/>
<evidence type="ECO:0000313" key="1">
    <source>
        <dbReference type="EMBL" id="KAH7982931.1"/>
    </source>
</evidence>
<accession>A0A9D4QKM3</accession>
<dbReference type="Proteomes" id="UP000821837">
    <property type="component" value="Chromosome 1"/>
</dbReference>
<gene>
    <name evidence="1" type="ORF">HPB52_008115</name>
</gene>
<evidence type="ECO:0000313" key="2">
    <source>
        <dbReference type="Proteomes" id="UP000821837"/>
    </source>
</evidence>
<proteinExistence type="predicted"/>
<reference evidence="1" key="2">
    <citation type="submission" date="2021-09" db="EMBL/GenBank/DDBJ databases">
        <authorList>
            <person name="Jia N."/>
            <person name="Wang J."/>
            <person name="Shi W."/>
            <person name="Du L."/>
            <person name="Sun Y."/>
            <person name="Zhan W."/>
            <person name="Jiang J."/>
            <person name="Wang Q."/>
            <person name="Zhang B."/>
            <person name="Ji P."/>
            <person name="Sakyi L.B."/>
            <person name="Cui X."/>
            <person name="Yuan T."/>
            <person name="Jiang B."/>
            <person name="Yang W."/>
            <person name="Lam T.T.-Y."/>
            <person name="Chang Q."/>
            <person name="Ding S."/>
            <person name="Wang X."/>
            <person name="Zhu J."/>
            <person name="Ruan X."/>
            <person name="Zhao L."/>
            <person name="Wei J."/>
            <person name="Que T."/>
            <person name="Du C."/>
            <person name="Cheng J."/>
            <person name="Dai P."/>
            <person name="Han X."/>
            <person name="Huang E."/>
            <person name="Gao Y."/>
            <person name="Liu J."/>
            <person name="Shao H."/>
            <person name="Ye R."/>
            <person name="Li L."/>
            <person name="Wei W."/>
            <person name="Wang X."/>
            <person name="Wang C."/>
            <person name="Huo Q."/>
            <person name="Li W."/>
            <person name="Guo W."/>
            <person name="Chen H."/>
            <person name="Chen S."/>
            <person name="Zhou L."/>
            <person name="Zhou L."/>
            <person name="Ni X."/>
            <person name="Tian J."/>
            <person name="Zhou Y."/>
            <person name="Sheng Y."/>
            <person name="Liu T."/>
            <person name="Pan Y."/>
            <person name="Xia L."/>
            <person name="Li J."/>
            <person name="Zhao F."/>
            <person name="Cao W."/>
        </authorList>
    </citation>
    <scope>NUCLEOTIDE SEQUENCE</scope>
    <source>
        <strain evidence="1">Rsan-2018</strain>
        <tissue evidence="1">Larvae</tissue>
    </source>
</reference>
<protein>
    <submittedName>
        <fullName evidence="1">Uncharacterized protein</fullName>
    </submittedName>
</protein>
<dbReference type="EMBL" id="JABSTV010001245">
    <property type="protein sequence ID" value="KAH7982931.1"/>
    <property type="molecule type" value="Genomic_DNA"/>
</dbReference>
<sequence length="260" mass="28759">MNRTLQRIVHDFRGTDGELIQALKDRYIGTDAVPPCALEYTGSENAKLDAEITKEEVFAAAQAANRNSAPGSDGITNAMIRNLSNEVLEQIAQFLNDHCWSQGHALVMSRVTYGLPYHLLDRSEESQVDALIRSAFKVALGLPMSTPTQRLLDLGIHNTHAELSAAVFISQRNRLSETSAGRAILTRLGISPHPQHIDEELVDVAQDMCATPPCGPLQYLHDMAQWPPRLSTRVPFMKSTNTRHDHLLPLVALLMTTYAV</sequence>